<dbReference type="InterPro" id="IPR008012">
    <property type="entry name" value="Ump1"/>
</dbReference>
<name>A0A7S0SPK1_9CHLO</name>
<proteinExistence type="inferred from homology"/>
<dbReference type="Pfam" id="PF05348">
    <property type="entry name" value="UMP1"/>
    <property type="match status" value="1"/>
</dbReference>
<keyword evidence="1" id="KW-0143">Chaperone</keyword>
<accession>A0A7S0SPK1</accession>
<dbReference type="PANTHER" id="PTHR12828">
    <property type="entry name" value="PROTEASOME MATURATION PROTEIN UMP1"/>
    <property type="match status" value="1"/>
</dbReference>
<dbReference type="AlphaFoldDB" id="A0A7S0SPK1"/>
<evidence type="ECO:0000256" key="1">
    <source>
        <dbReference type="ARBA" id="ARBA00023186"/>
    </source>
</evidence>
<evidence type="ECO:0000313" key="3">
    <source>
        <dbReference type="EMBL" id="CAD8712745.1"/>
    </source>
</evidence>
<reference evidence="3" key="1">
    <citation type="submission" date="2021-01" db="EMBL/GenBank/DDBJ databases">
        <authorList>
            <person name="Corre E."/>
            <person name="Pelletier E."/>
            <person name="Niang G."/>
            <person name="Scheremetjew M."/>
            <person name="Finn R."/>
            <person name="Kale V."/>
            <person name="Holt S."/>
            <person name="Cochrane G."/>
            <person name="Meng A."/>
            <person name="Brown T."/>
            <person name="Cohen L."/>
        </authorList>
    </citation>
    <scope>NUCLEOTIDE SEQUENCE</scope>
    <source>
        <strain evidence="3">SL-175</strain>
    </source>
</reference>
<dbReference type="EMBL" id="HBFC01025408">
    <property type="protein sequence ID" value="CAD8712745.1"/>
    <property type="molecule type" value="Transcribed_RNA"/>
</dbReference>
<organism evidence="3">
    <name type="scientific">Mantoniella antarctica</name>
    <dbReference type="NCBI Taxonomy" id="81844"/>
    <lineage>
        <taxon>Eukaryota</taxon>
        <taxon>Viridiplantae</taxon>
        <taxon>Chlorophyta</taxon>
        <taxon>Mamiellophyceae</taxon>
        <taxon>Mamiellales</taxon>
        <taxon>Mamiellaceae</taxon>
        <taxon>Mantoniella</taxon>
    </lineage>
</organism>
<gene>
    <name evidence="3" type="ORF">MANT1106_LOCUS15381</name>
</gene>
<dbReference type="PANTHER" id="PTHR12828:SF3">
    <property type="entry name" value="PROTEASOME MATURATION PROTEIN"/>
    <property type="match status" value="1"/>
</dbReference>
<protein>
    <recommendedName>
        <fullName evidence="4">Proteasome maturation factor UMP1</fullName>
    </recommendedName>
</protein>
<sequence length="144" mass="15924">MEPTAGGEMPFMRMPHDTMRLGLPGAKADVSHLGKHPVELIQEQGPTKDVAEKRAMLANLYGIAMPARMDIESQILSRQRRLPGLPSSRLGLELLTGDIDRFGFESYLDHPGDRPDMPRMDLHSVMEAKMGLNQMPGYGPGSTR</sequence>
<comment type="similarity">
    <text evidence="2">Belongs to the POMP/UMP1 family.</text>
</comment>
<evidence type="ECO:0000256" key="2">
    <source>
        <dbReference type="ARBA" id="ARBA00043974"/>
    </source>
</evidence>
<dbReference type="GO" id="GO:0005634">
    <property type="term" value="C:nucleus"/>
    <property type="evidence" value="ECO:0007669"/>
    <property type="project" value="TreeGrafter"/>
</dbReference>
<dbReference type="GO" id="GO:0005737">
    <property type="term" value="C:cytoplasm"/>
    <property type="evidence" value="ECO:0007669"/>
    <property type="project" value="TreeGrafter"/>
</dbReference>
<evidence type="ECO:0008006" key="4">
    <source>
        <dbReference type="Google" id="ProtNLM"/>
    </source>
</evidence>
<dbReference type="GO" id="GO:0043248">
    <property type="term" value="P:proteasome assembly"/>
    <property type="evidence" value="ECO:0007669"/>
    <property type="project" value="InterPro"/>
</dbReference>